<protein>
    <submittedName>
        <fullName evidence="8">YitT family protein</fullName>
    </submittedName>
</protein>
<evidence type="ECO:0000313" key="8">
    <source>
        <dbReference type="EMBL" id="TVU71909.1"/>
    </source>
</evidence>
<dbReference type="GO" id="GO:0005886">
    <property type="term" value="C:plasma membrane"/>
    <property type="evidence" value="ECO:0007669"/>
    <property type="project" value="UniProtKB-SubCell"/>
</dbReference>
<dbReference type="AlphaFoldDB" id="A0A558HS15"/>
<sequence>MTAFQRLILRANSGRSWAANAITLRSLITLVEGCLLVALGVRLLQAGGLLVSGTAGISLLGADLTSLSFGSLFFLINLPFYWLAWKQLGLNFTLRTLGCVTLLSVLSDVLTSSLPLGEVSLPVAAIAAGLLIGLGVTLLFRENASLGGLNILSLHLERRFGIHAGRTTFSFDLLLIALAALAYPWPQVVGSALAFATLSFVLGRYHRRTPQTTKTTRDITHSSEDSVQAAG</sequence>
<dbReference type="InterPro" id="IPR003740">
    <property type="entry name" value="YitT"/>
</dbReference>
<evidence type="ECO:0000256" key="5">
    <source>
        <dbReference type="ARBA" id="ARBA00023136"/>
    </source>
</evidence>
<comment type="caution">
    <text evidence="8">The sequence shown here is derived from an EMBL/GenBank/DDBJ whole genome shotgun (WGS) entry which is preliminary data.</text>
</comment>
<dbReference type="STRING" id="553385.GCA_000591415_01855"/>
<dbReference type="OrthoDB" id="3296441at2"/>
<feature type="compositionally biased region" description="Basic and acidic residues" evidence="6">
    <location>
        <begin position="215"/>
        <end position="224"/>
    </location>
</feature>
<keyword evidence="9" id="KW-1185">Reference proteome</keyword>
<accession>A0A558HS15</accession>
<name>A0A558HS15_9GAMM</name>
<feature type="transmembrane region" description="Helical" evidence="7">
    <location>
        <begin position="50"/>
        <end position="76"/>
    </location>
</feature>
<feature type="region of interest" description="Disordered" evidence="6">
    <location>
        <begin position="212"/>
        <end position="231"/>
    </location>
</feature>
<evidence type="ECO:0000256" key="6">
    <source>
        <dbReference type="SAM" id="MobiDB-lite"/>
    </source>
</evidence>
<reference evidence="8 9" key="1">
    <citation type="submission" date="2019-07" db="EMBL/GenBank/DDBJ databases">
        <title>Diversity of Bacteria from Kongsfjorden, Arctic.</title>
        <authorList>
            <person name="Yu Y."/>
        </authorList>
    </citation>
    <scope>NUCLEOTIDE SEQUENCE [LARGE SCALE GENOMIC DNA]</scope>
    <source>
        <strain evidence="8 9">SM1923</strain>
    </source>
</reference>
<dbReference type="Proteomes" id="UP000319941">
    <property type="component" value="Unassembled WGS sequence"/>
</dbReference>
<evidence type="ECO:0000256" key="4">
    <source>
        <dbReference type="ARBA" id="ARBA00022989"/>
    </source>
</evidence>
<feature type="transmembrane region" description="Helical" evidence="7">
    <location>
        <begin position="119"/>
        <end position="140"/>
    </location>
</feature>
<evidence type="ECO:0000256" key="1">
    <source>
        <dbReference type="ARBA" id="ARBA00004651"/>
    </source>
</evidence>
<dbReference type="InterPro" id="IPR051461">
    <property type="entry name" value="UPF0750_membrane"/>
</dbReference>
<feature type="transmembrane region" description="Helical" evidence="7">
    <location>
        <begin position="160"/>
        <end position="182"/>
    </location>
</feature>
<dbReference type="Pfam" id="PF02588">
    <property type="entry name" value="YitT_membrane"/>
    <property type="match status" value="1"/>
</dbReference>
<feature type="transmembrane region" description="Helical" evidence="7">
    <location>
        <begin position="88"/>
        <end position="107"/>
    </location>
</feature>
<dbReference type="PANTHER" id="PTHR33545">
    <property type="entry name" value="UPF0750 MEMBRANE PROTEIN YITT-RELATED"/>
    <property type="match status" value="1"/>
</dbReference>
<evidence type="ECO:0000313" key="9">
    <source>
        <dbReference type="Proteomes" id="UP000319941"/>
    </source>
</evidence>
<keyword evidence="4 7" id="KW-1133">Transmembrane helix</keyword>
<evidence type="ECO:0000256" key="7">
    <source>
        <dbReference type="SAM" id="Phobius"/>
    </source>
</evidence>
<feature type="transmembrane region" description="Helical" evidence="7">
    <location>
        <begin position="21"/>
        <end position="44"/>
    </location>
</feature>
<dbReference type="RefSeq" id="WP_088743604.1">
    <property type="nucleotide sequence ID" value="NZ_CAWOWR010000087.1"/>
</dbReference>
<gene>
    <name evidence="8" type="ORF">FQP86_05110</name>
</gene>
<dbReference type="PANTHER" id="PTHR33545:SF5">
    <property type="entry name" value="UPF0750 MEMBRANE PROTEIN YITT"/>
    <property type="match status" value="1"/>
</dbReference>
<keyword evidence="5 7" id="KW-0472">Membrane</keyword>
<keyword evidence="2" id="KW-1003">Cell membrane</keyword>
<dbReference type="EMBL" id="VNFH01000003">
    <property type="protein sequence ID" value="TVU71909.1"/>
    <property type="molecule type" value="Genomic_DNA"/>
</dbReference>
<feature type="transmembrane region" description="Helical" evidence="7">
    <location>
        <begin position="188"/>
        <end position="205"/>
    </location>
</feature>
<evidence type="ECO:0000256" key="3">
    <source>
        <dbReference type="ARBA" id="ARBA00022692"/>
    </source>
</evidence>
<proteinExistence type="predicted"/>
<organism evidence="8 9">
    <name type="scientific">Cobetia crustatorum</name>
    <dbReference type="NCBI Taxonomy" id="553385"/>
    <lineage>
        <taxon>Bacteria</taxon>
        <taxon>Pseudomonadati</taxon>
        <taxon>Pseudomonadota</taxon>
        <taxon>Gammaproteobacteria</taxon>
        <taxon>Oceanospirillales</taxon>
        <taxon>Halomonadaceae</taxon>
        <taxon>Cobetia</taxon>
    </lineage>
</organism>
<comment type="subcellular location">
    <subcellularLocation>
        <location evidence="1">Cell membrane</location>
        <topology evidence="1">Multi-pass membrane protein</topology>
    </subcellularLocation>
</comment>
<evidence type="ECO:0000256" key="2">
    <source>
        <dbReference type="ARBA" id="ARBA00022475"/>
    </source>
</evidence>
<keyword evidence="3 7" id="KW-0812">Transmembrane</keyword>